<dbReference type="GO" id="GO:0016620">
    <property type="term" value="F:oxidoreductase activity, acting on the aldehyde or oxo group of donors, NAD or NADP as acceptor"/>
    <property type="evidence" value="ECO:0007669"/>
    <property type="project" value="InterPro"/>
</dbReference>
<dbReference type="Proteomes" id="UP000192775">
    <property type="component" value="Chromosome"/>
</dbReference>
<reference evidence="2 3" key="1">
    <citation type="submission" date="2017-04" db="EMBL/GenBank/DDBJ databases">
        <authorList>
            <person name="Afonso C.L."/>
            <person name="Miller P.J."/>
            <person name="Scott M.A."/>
            <person name="Spackman E."/>
            <person name="Goraichik I."/>
            <person name="Dimitrov K.M."/>
            <person name="Suarez D.L."/>
            <person name="Swayne D.E."/>
        </authorList>
    </citation>
    <scope>NUCLEOTIDE SEQUENCE [LARGE SCALE GENOMIC DNA]</scope>
    <source>
        <strain evidence="3">XA(T)</strain>
    </source>
</reference>
<dbReference type="InterPro" id="IPR016163">
    <property type="entry name" value="Ald_DH_C"/>
</dbReference>
<dbReference type="InterPro" id="IPR016162">
    <property type="entry name" value="Ald_DH_N"/>
</dbReference>
<gene>
    <name evidence="2" type="ORF">B5808_14310</name>
</gene>
<dbReference type="AlphaFoldDB" id="A0A1X9LM36"/>
<dbReference type="KEGG" id="cphy:B5808_14310"/>
<dbReference type="Gene3D" id="3.40.309.10">
    <property type="entry name" value="Aldehyde Dehydrogenase, Chain A, domain 2"/>
    <property type="match status" value="1"/>
</dbReference>
<dbReference type="STRING" id="1619308.B5808_14310"/>
<dbReference type="InterPro" id="IPR015590">
    <property type="entry name" value="Aldehyde_DH_dom"/>
</dbReference>
<dbReference type="PANTHER" id="PTHR43353:SF3">
    <property type="entry name" value="ALDEHYDE DEHYDROGENASE-RELATED"/>
    <property type="match status" value="1"/>
</dbReference>
<evidence type="ECO:0000259" key="1">
    <source>
        <dbReference type="Pfam" id="PF00171"/>
    </source>
</evidence>
<dbReference type="Gene3D" id="3.40.605.10">
    <property type="entry name" value="Aldehyde Dehydrogenase, Chain A, domain 1"/>
    <property type="match status" value="1"/>
</dbReference>
<dbReference type="PANTHER" id="PTHR43353">
    <property type="entry name" value="SUCCINATE-SEMIALDEHYDE DEHYDROGENASE, MITOCHONDRIAL"/>
    <property type="match status" value="1"/>
</dbReference>
<dbReference type="InterPro" id="IPR050740">
    <property type="entry name" value="Aldehyde_DH_Superfamily"/>
</dbReference>
<evidence type="ECO:0000313" key="2">
    <source>
        <dbReference type="EMBL" id="ARJ06254.1"/>
    </source>
</evidence>
<keyword evidence="3" id="KW-1185">Reference proteome</keyword>
<accession>A0A1X9LM36</accession>
<proteinExistence type="predicted"/>
<feature type="domain" description="Aldehyde dehydrogenase" evidence="1">
    <location>
        <begin position="4"/>
        <end position="437"/>
    </location>
</feature>
<evidence type="ECO:0000313" key="3">
    <source>
        <dbReference type="Proteomes" id="UP000192775"/>
    </source>
</evidence>
<dbReference type="EMBL" id="CP020715">
    <property type="protein sequence ID" value="ARJ06254.1"/>
    <property type="molecule type" value="Genomic_DNA"/>
</dbReference>
<dbReference type="InterPro" id="IPR016161">
    <property type="entry name" value="Ald_DH/histidinol_DH"/>
</dbReference>
<dbReference type="SUPFAM" id="SSF53720">
    <property type="entry name" value="ALDH-like"/>
    <property type="match status" value="1"/>
</dbReference>
<name>A0A1X9LM36_9MICO</name>
<protein>
    <submittedName>
        <fullName evidence="2">Aldehyde dehydrogenase (NADP(+))</fullName>
    </submittedName>
</protein>
<sequence>MITTTDPRTGVSAATDLEKTSPEEVAAIAALAASAARDLASLGREFRAEMLDAMAVALEGSREQLVSTAESETGLTAARLNGELSRSAFQLSLFASAIREGSYLEAAIDHAGETPLGPQPDVRRMLVPTGPVAVFGSSNFPFAFSVLGGDVASALAAGCPVVAKAHGSHPLTSALSYETLLAAARSVGAPEGTIGIVYGQEAGTRLVTDPNITAVGFTGSLGAAEALQAAIATRPEPIPFFGELSSINPLVVTAGAAAARSAAIAEGLFASYTGSAGQLCTKPGLAFVPTGAAGDGLVSALASLTDDAGAGVLLNSRIRGSFDAIEGRLVEAGARALARGREAEGEGYTVPPTMLETTATELSAELAEECFGPMIVAVRYDSIDQVVEAIGRVPRSLTATVHSEPDEEELVADLAASLQPFAGRLVFNGYPTGVRVSWAQHHGGPWPATNTQHTSVGVTAIRRWLRPVAWQNAPAAVLPAELRDDDLSIPRRVDGVLVLPTR</sequence>
<organism evidence="2 3">
    <name type="scientific">Cnuibacter physcomitrellae</name>
    <dbReference type="NCBI Taxonomy" id="1619308"/>
    <lineage>
        <taxon>Bacteria</taxon>
        <taxon>Bacillati</taxon>
        <taxon>Actinomycetota</taxon>
        <taxon>Actinomycetes</taxon>
        <taxon>Micrococcales</taxon>
        <taxon>Microbacteriaceae</taxon>
        <taxon>Cnuibacter</taxon>
    </lineage>
</organism>
<dbReference type="RefSeq" id="WP_085020392.1">
    <property type="nucleotide sequence ID" value="NZ_BMHD01000001.1"/>
</dbReference>
<dbReference type="Pfam" id="PF00171">
    <property type="entry name" value="Aldedh"/>
    <property type="match status" value="1"/>
</dbReference>